<proteinExistence type="predicted"/>
<evidence type="ECO:0000313" key="3">
    <source>
        <dbReference type="Proteomes" id="UP001492380"/>
    </source>
</evidence>
<dbReference type="InterPro" id="IPR056632">
    <property type="entry name" value="DUF7730"/>
</dbReference>
<evidence type="ECO:0000259" key="1">
    <source>
        <dbReference type="Pfam" id="PF24864"/>
    </source>
</evidence>
<sequence length="397" mass="45797">MQAGQTEGVFRFLDLPRELRDQIYEHVLVFDTLPVRVVQVPTDGKTLHRSTFRLWKAEWTYQLGVAVCQRPNLNILKVCQQVYFESAKVFYSKNVFYFDYDYQETFVSPIIQTALAFFNDRSTLALQNIKSVRFKVGNWNGSFEDPKGCHGYAKHQDVLDFISIFRNRLPTFNHVSILFRGWPPRYGVENPWSPNYRFANPWRTSSPESAGSENDFGDIYTPTMLNILLHLPRVKRFSMELWADIEEKQDPGRLVAFTALVRSRLLRSAKDLGTANVSVHKRHHTEYVRFSTRTGYFIRRRPARLFVVRCDDNAAGRSLLAPAQRPSPLLEAPLGWDGALVEYPISLFDIDEFLDLVQRLDNAQSDGGDNDSLKELDLSSLDLDHVEPDFFTLASLE</sequence>
<protein>
    <recommendedName>
        <fullName evidence="1">DUF7730 domain-containing protein</fullName>
    </recommendedName>
</protein>
<dbReference type="Pfam" id="PF24864">
    <property type="entry name" value="DUF7730"/>
    <property type="match status" value="1"/>
</dbReference>
<keyword evidence="3" id="KW-1185">Reference proteome</keyword>
<dbReference type="PANTHER" id="PTHR42085:SF2">
    <property type="entry name" value="F-BOX DOMAIN-CONTAINING PROTEIN"/>
    <property type="match status" value="1"/>
</dbReference>
<reference evidence="2 3" key="1">
    <citation type="submission" date="2024-04" db="EMBL/GenBank/DDBJ databases">
        <title>Phyllosticta paracitricarpa is synonymous to the EU quarantine fungus P. citricarpa based on phylogenomic analyses.</title>
        <authorList>
            <consortium name="Lawrence Berkeley National Laboratory"/>
            <person name="Van Ingen-Buijs V.A."/>
            <person name="Van Westerhoven A.C."/>
            <person name="Haridas S."/>
            <person name="Skiadas P."/>
            <person name="Martin F."/>
            <person name="Groenewald J.Z."/>
            <person name="Crous P.W."/>
            <person name="Seidl M.F."/>
        </authorList>
    </citation>
    <scope>NUCLEOTIDE SEQUENCE [LARGE SCALE GENOMIC DNA]</scope>
    <source>
        <strain evidence="2 3">CBS 123374</strain>
    </source>
</reference>
<evidence type="ECO:0000313" key="2">
    <source>
        <dbReference type="EMBL" id="KAK8223182.1"/>
    </source>
</evidence>
<dbReference type="EMBL" id="JBBWRZ010000014">
    <property type="protein sequence ID" value="KAK8223182.1"/>
    <property type="molecule type" value="Genomic_DNA"/>
</dbReference>
<accession>A0ABR1Y961</accession>
<name>A0ABR1Y961_9PEZI</name>
<organism evidence="2 3">
    <name type="scientific">Phyllosticta capitalensis</name>
    <dbReference type="NCBI Taxonomy" id="121624"/>
    <lineage>
        <taxon>Eukaryota</taxon>
        <taxon>Fungi</taxon>
        <taxon>Dikarya</taxon>
        <taxon>Ascomycota</taxon>
        <taxon>Pezizomycotina</taxon>
        <taxon>Dothideomycetes</taxon>
        <taxon>Dothideomycetes incertae sedis</taxon>
        <taxon>Botryosphaeriales</taxon>
        <taxon>Phyllostictaceae</taxon>
        <taxon>Phyllosticta</taxon>
    </lineage>
</organism>
<feature type="domain" description="DUF7730" evidence="1">
    <location>
        <begin position="12"/>
        <end position="105"/>
    </location>
</feature>
<comment type="caution">
    <text evidence="2">The sequence shown here is derived from an EMBL/GenBank/DDBJ whole genome shotgun (WGS) entry which is preliminary data.</text>
</comment>
<dbReference type="InterPro" id="IPR038883">
    <property type="entry name" value="AN11006-like"/>
</dbReference>
<dbReference type="Proteomes" id="UP001492380">
    <property type="component" value="Unassembled WGS sequence"/>
</dbReference>
<dbReference type="PANTHER" id="PTHR42085">
    <property type="entry name" value="F-BOX DOMAIN-CONTAINING PROTEIN"/>
    <property type="match status" value="1"/>
</dbReference>
<gene>
    <name evidence="2" type="ORF">HDK90DRAFT_470776</name>
</gene>